<reference evidence="2 3" key="1">
    <citation type="submission" date="2021-06" db="EMBL/GenBank/DDBJ databases">
        <authorList>
            <person name="Grouzdev D.S."/>
            <person name="Koziaeva V."/>
        </authorList>
    </citation>
    <scope>NUCLEOTIDE SEQUENCE [LARGE SCALE GENOMIC DNA]</scope>
    <source>
        <strain evidence="2 3">22</strain>
    </source>
</reference>
<accession>A0A947D5M8</accession>
<sequence>MIPSTCDVAFTPSVKAEQARRGSRRHYADYEARGGFEADLSSFPCAFLERIDTAFLGTVNADGQPYIQHRGGPRGFIRILDDATLAFAERRGNRQYISTGNLADNPKAFLFLIDYETRSRIKVWGRARFTDDIAAHAQALGIDPDDLDIERVLIFEVVAWEANCPKYIPRKLDAGAVMTAVEALRARIGTLEAENRHLASLLALQS</sequence>
<keyword evidence="3" id="KW-1185">Reference proteome</keyword>
<dbReference type="EMBL" id="JAHHZF010000002">
    <property type="protein sequence ID" value="MBT9288592.1"/>
    <property type="molecule type" value="Genomic_DNA"/>
</dbReference>
<gene>
    <name evidence="2" type="ORF">KL771_03970</name>
</gene>
<evidence type="ECO:0000259" key="1">
    <source>
        <dbReference type="Pfam" id="PF01243"/>
    </source>
</evidence>
<dbReference type="Proteomes" id="UP000766595">
    <property type="component" value="Unassembled WGS sequence"/>
</dbReference>
<evidence type="ECO:0000313" key="2">
    <source>
        <dbReference type="EMBL" id="MBT9288592.1"/>
    </source>
</evidence>
<comment type="caution">
    <text evidence="2">The sequence shown here is derived from an EMBL/GenBank/DDBJ whole genome shotgun (WGS) entry which is preliminary data.</text>
</comment>
<feature type="domain" description="Pyridoxamine 5'-phosphate oxidase N-terminal" evidence="1">
    <location>
        <begin position="46"/>
        <end position="138"/>
    </location>
</feature>
<proteinExistence type="predicted"/>
<dbReference type="InterPro" id="IPR011576">
    <property type="entry name" value="Pyridox_Oxase_N"/>
</dbReference>
<dbReference type="Pfam" id="PF01243">
    <property type="entry name" value="PNPOx_N"/>
    <property type="match status" value="1"/>
</dbReference>
<dbReference type="RefSeq" id="WP_261967263.1">
    <property type="nucleotide sequence ID" value="NZ_JAHHZF010000002.1"/>
</dbReference>
<dbReference type="SUPFAM" id="SSF50475">
    <property type="entry name" value="FMN-binding split barrel"/>
    <property type="match status" value="1"/>
</dbReference>
<dbReference type="AlphaFoldDB" id="A0A947D5M8"/>
<name>A0A947D5M8_9HYPH</name>
<dbReference type="PANTHER" id="PTHR42815">
    <property type="entry name" value="FAD-BINDING, PUTATIVE (AFU_ORTHOLOGUE AFUA_6G07600)-RELATED"/>
    <property type="match status" value="1"/>
</dbReference>
<protein>
    <submittedName>
        <fullName evidence="2">Pyridoxamine 5'-phosphate oxidase family protein</fullName>
    </submittedName>
</protein>
<evidence type="ECO:0000313" key="3">
    <source>
        <dbReference type="Proteomes" id="UP000766595"/>
    </source>
</evidence>
<organism evidence="2 3">
    <name type="scientific">Prosthecodimorpha staleyi</name>
    <dbReference type="NCBI Taxonomy" id="2840188"/>
    <lineage>
        <taxon>Bacteria</taxon>
        <taxon>Pseudomonadati</taxon>
        <taxon>Pseudomonadota</taxon>
        <taxon>Alphaproteobacteria</taxon>
        <taxon>Hyphomicrobiales</taxon>
        <taxon>Ancalomicrobiaceae</taxon>
        <taxon>Prosthecodimorpha</taxon>
    </lineage>
</organism>
<dbReference type="Gene3D" id="2.30.110.10">
    <property type="entry name" value="Electron Transport, Fmn-binding Protein, Chain A"/>
    <property type="match status" value="1"/>
</dbReference>
<dbReference type="PANTHER" id="PTHR42815:SF2">
    <property type="entry name" value="FAD-BINDING, PUTATIVE (AFU_ORTHOLOGUE AFUA_6G07600)-RELATED"/>
    <property type="match status" value="1"/>
</dbReference>
<dbReference type="InterPro" id="IPR012349">
    <property type="entry name" value="Split_barrel_FMN-bd"/>
</dbReference>